<feature type="compositionally biased region" description="Low complexity" evidence="1">
    <location>
        <begin position="866"/>
        <end position="875"/>
    </location>
</feature>
<proteinExistence type="predicted"/>
<reference evidence="3 4" key="1">
    <citation type="submission" date="2020-08" db="EMBL/GenBank/DDBJ databases">
        <title>Genome public.</title>
        <authorList>
            <person name="Liu C."/>
            <person name="Sun Q."/>
        </authorList>
    </citation>
    <scope>NUCLEOTIDE SEQUENCE [LARGE SCALE GENOMIC DNA]</scope>
    <source>
        <strain evidence="3 4">BX4</strain>
    </source>
</reference>
<dbReference type="SUPFAM" id="SSF49265">
    <property type="entry name" value="Fibronectin type III"/>
    <property type="match status" value="1"/>
</dbReference>
<feature type="chain" id="PRO_5046500654" description="Fibronectin type-III domain-containing protein" evidence="2">
    <location>
        <begin position="32"/>
        <end position="978"/>
    </location>
</feature>
<evidence type="ECO:0000313" key="4">
    <source>
        <dbReference type="Proteomes" id="UP000597877"/>
    </source>
</evidence>
<dbReference type="InterPro" id="IPR036116">
    <property type="entry name" value="FN3_sf"/>
</dbReference>
<feature type="region of interest" description="Disordered" evidence="1">
    <location>
        <begin position="851"/>
        <end position="875"/>
    </location>
</feature>
<dbReference type="EMBL" id="JACOOZ010000005">
    <property type="protein sequence ID" value="MBC5668097.1"/>
    <property type="molecule type" value="Genomic_DNA"/>
</dbReference>
<dbReference type="RefSeq" id="WP_186840422.1">
    <property type="nucleotide sequence ID" value="NZ_JACOOZ010000005.1"/>
</dbReference>
<dbReference type="Proteomes" id="UP000597877">
    <property type="component" value="Unassembled WGS sequence"/>
</dbReference>
<dbReference type="Gene3D" id="2.160.20.110">
    <property type="match status" value="1"/>
</dbReference>
<dbReference type="InterPro" id="IPR013783">
    <property type="entry name" value="Ig-like_fold"/>
</dbReference>
<dbReference type="Gene3D" id="2.60.40.10">
    <property type="entry name" value="Immunoglobulins"/>
    <property type="match status" value="1"/>
</dbReference>
<accession>A0ABR7F4I5</accession>
<feature type="signal peptide" evidence="2">
    <location>
        <begin position="1"/>
        <end position="31"/>
    </location>
</feature>
<name>A0ABR7F4I5_9FIRM</name>
<evidence type="ECO:0000256" key="1">
    <source>
        <dbReference type="SAM" id="MobiDB-lite"/>
    </source>
</evidence>
<protein>
    <recommendedName>
        <fullName evidence="5">Fibronectin type-III domain-containing protein</fullName>
    </recommendedName>
</protein>
<evidence type="ECO:0008006" key="5">
    <source>
        <dbReference type="Google" id="ProtNLM"/>
    </source>
</evidence>
<evidence type="ECO:0000313" key="3">
    <source>
        <dbReference type="EMBL" id="MBC5668097.1"/>
    </source>
</evidence>
<sequence length="978" mass="108495">MRRNNTTKKVISIALTIALAFSNVSITYTKADDTSNVIEISDATQWAKIGKDAEYPLDGNYILTSDIENVTETIGQGDNTLPDAFTGTIDGDGHSVTLDINAQKTYQGLIGQTNGATIKNLVVKGNVTSTLGFDAGIVAKAVNTTITNCGNEATINVTNKKAKNIAGITGYSENTTITNSYNAGDITGGARVSGITGEIKTYTSIDNCYNTGSVTTTATKTIYSGGLVGYGYGTTNNVSTVKNSYTTGVVTEKTQNGAVIGYINAYVSFEKCYYLEGINSNVYGFKISDADEPDVTKLSSDELKGIASDLGEAFVTDSSINNGYPVLKWQIKAANTDVEDKATLDALVNELPSGVISPKFNTDKNINTYLSNLIESKEAYANKGIKVSIKNVENRFSDGATYIDEDGTIRYFYINLFDAGYAYRYMGQADVTFNLTLNNVTVEYAPRCVNFYWDLDKVKKDLEAVRDEYIDNQILDKNEDLQSVTENLMLPANPNVSHNGSDKNVKWVKVKYTSSDSSVISISNSAEWDSDFTNMYYTAKVNRKSEDQNVVITAEFTFGRYNSGEDQVTETIKREIPVKVLAYNEVLEQTKALQEKVDTYKDNLSNFTTGGDIDLSNVKDDIQLVIPKKLGLDGKYYDFKVESSDTSVMEIYGYRTYTYRPLPGEDKKTITLTVTITNKENTDISASTKFDVTVIPLTEEEITNAVNFMNSAKENFFEFIKNENSDANNITGDLKVFYGIYQDENGNVYSSNYVSKPDNNGIIARIVNPEEEIPDHQRYWISSNKNIINDETLRVTIPVYNTKVTVGAVISHEIYENYAKRYADDPVYGKIFAQLANQKVLVELNVIGEKGEEPTTAEPTTEKPSETTTTSKVTPTSKAIDGKYKKLVVKKFKAKKAKKSIKLSWQKNKKATGYQIKYWTSKNSKHAKVKLLKKNTIVKSTIKGVKKGKKYIIIIRTYNVVNGKKIYGKWSKRIVKIK</sequence>
<comment type="caution">
    <text evidence="3">The sequence shown here is derived from an EMBL/GenBank/DDBJ whole genome shotgun (WGS) entry which is preliminary data.</text>
</comment>
<keyword evidence="4" id="KW-1185">Reference proteome</keyword>
<organism evidence="3 4">
    <name type="scientific">Eubacterium segne</name>
    <dbReference type="NCBI Taxonomy" id="2763045"/>
    <lineage>
        <taxon>Bacteria</taxon>
        <taxon>Bacillati</taxon>
        <taxon>Bacillota</taxon>
        <taxon>Clostridia</taxon>
        <taxon>Eubacteriales</taxon>
        <taxon>Eubacteriaceae</taxon>
        <taxon>Eubacterium</taxon>
    </lineage>
</organism>
<keyword evidence="2" id="KW-0732">Signal</keyword>
<gene>
    <name evidence="3" type="ORF">H8S00_08900</name>
</gene>
<evidence type="ECO:0000256" key="2">
    <source>
        <dbReference type="SAM" id="SignalP"/>
    </source>
</evidence>